<evidence type="ECO:0000256" key="2">
    <source>
        <dbReference type="ARBA" id="ARBA00023157"/>
    </source>
</evidence>
<gene>
    <name evidence="6" type="primary">CLEC4E</name>
    <name evidence="6" type="ORF">AMEX_G17792</name>
</gene>
<dbReference type="InterPro" id="IPR016187">
    <property type="entry name" value="CTDL_fold"/>
</dbReference>
<dbReference type="SUPFAM" id="SSF56436">
    <property type="entry name" value="C-type lectin-like"/>
    <property type="match status" value="1"/>
</dbReference>
<dbReference type="Proteomes" id="UP000752171">
    <property type="component" value="Unassembled WGS sequence"/>
</dbReference>
<dbReference type="PROSITE" id="PS00615">
    <property type="entry name" value="C_TYPE_LECTIN_1"/>
    <property type="match status" value="1"/>
</dbReference>
<keyword evidence="4" id="KW-0812">Transmembrane</keyword>
<dbReference type="EMBL" id="JAICCE010000014">
    <property type="protein sequence ID" value="KAG9268784.1"/>
    <property type="molecule type" value="Genomic_DNA"/>
</dbReference>
<keyword evidence="3" id="KW-0175">Coiled coil</keyword>
<name>A0A8T2LD06_ASTMX</name>
<dbReference type="InterPro" id="IPR001304">
    <property type="entry name" value="C-type_lectin-like"/>
</dbReference>
<reference evidence="6 7" key="1">
    <citation type="submission" date="2021-07" db="EMBL/GenBank/DDBJ databases">
        <authorList>
            <person name="Imarazene B."/>
            <person name="Zahm M."/>
            <person name="Klopp C."/>
            <person name="Cabau C."/>
            <person name="Beille S."/>
            <person name="Jouanno E."/>
            <person name="Castinel A."/>
            <person name="Lluch J."/>
            <person name="Gil L."/>
            <person name="Kuchtly C."/>
            <person name="Lopez Roques C."/>
            <person name="Donnadieu C."/>
            <person name="Parrinello H."/>
            <person name="Journot L."/>
            <person name="Du K."/>
            <person name="Schartl M."/>
            <person name="Retaux S."/>
            <person name="Guiguen Y."/>
        </authorList>
    </citation>
    <scope>NUCLEOTIDE SEQUENCE [LARGE SCALE GENOMIC DNA]</scope>
    <source>
        <strain evidence="6">Pach_M1</strain>
        <tissue evidence="6">Testis</tissue>
    </source>
</reference>
<proteinExistence type="predicted"/>
<evidence type="ECO:0000256" key="4">
    <source>
        <dbReference type="SAM" id="Phobius"/>
    </source>
</evidence>
<dbReference type="AlphaFoldDB" id="A0A8T2LD06"/>
<feature type="domain" description="C-type lectin" evidence="5">
    <location>
        <begin position="185"/>
        <end position="315"/>
    </location>
</feature>
<dbReference type="Pfam" id="PF00059">
    <property type="entry name" value="Lectin_C"/>
    <property type="match status" value="1"/>
</dbReference>
<dbReference type="InterPro" id="IPR016186">
    <property type="entry name" value="C-type_lectin-like/link_sf"/>
</dbReference>
<dbReference type="PANTHER" id="PTHR22803">
    <property type="entry name" value="MANNOSE, PHOSPHOLIPASE, LECTIN RECEPTOR RELATED"/>
    <property type="match status" value="1"/>
</dbReference>
<evidence type="ECO:0000313" key="6">
    <source>
        <dbReference type="EMBL" id="KAG9268784.1"/>
    </source>
</evidence>
<evidence type="ECO:0000256" key="1">
    <source>
        <dbReference type="ARBA" id="ARBA00022734"/>
    </source>
</evidence>
<dbReference type="GO" id="GO:0030246">
    <property type="term" value="F:carbohydrate binding"/>
    <property type="evidence" value="ECO:0007669"/>
    <property type="project" value="UniProtKB-KW"/>
</dbReference>
<dbReference type="CDD" id="cd03590">
    <property type="entry name" value="CLECT_DC-SIGN_like"/>
    <property type="match status" value="1"/>
</dbReference>
<dbReference type="Gene3D" id="3.10.100.10">
    <property type="entry name" value="Mannose-Binding Protein A, subunit A"/>
    <property type="match status" value="1"/>
</dbReference>
<comment type="caution">
    <text evidence="6">The sequence shown here is derived from an EMBL/GenBank/DDBJ whole genome shotgun (WGS) entry which is preliminary data.</text>
</comment>
<feature type="coiled-coil region" evidence="3">
    <location>
        <begin position="105"/>
        <end position="174"/>
    </location>
</feature>
<dbReference type="InterPro" id="IPR050111">
    <property type="entry name" value="C-type_lectin/snaclec_domain"/>
</dbReference>
<organism evidence="6 7">
    <name type="scientific">Astyanax mexicanus</name>
    <name type="common">Blind cave fish</name>
    <name type="synonym">Astyanax fasciatus mexicanus</name>
    <dbReference type="NCBI Taxonomy" id="7994"/>
    <lineage>
        <taxon>Eukaryota</taxon>
        <taxon>Metazoa</taxon>
        <taxon>Chordata</taxon>
        <taxon>Craniata</taxon>
        <taxon>Vertebrata</taxon>
        <taxon>Euteleostomi</taxon>
        <taxon>Actinopterygii</taxon>
        <taxon>Neopterygii</taxon>
        <taxon>Teleostei</taxon>
        <taxon>Ostariophysi</taxon>
        <taxon>Characiformes</taxon>
        <taxon>Characoidei</taxon>
        <taxon>Acestrorhamphidae</taxon>
        <taxon>Acestrorhamphinae</taxon>
        <taxon>Astyanax</taxon>
    </lineage>
</organism>
<dbReference type="PROSITE" id="PS50041">
    <property type="entry name" value="C_TYPE_LECTIN_2"/>
    <property type="match status" value="1"/>
</dbReference>
<accession>A0A8T2LD06</accession>
<dbReference type="SMART" id="SM00034">
    <property type="entry name" value="CLECT"/>
    <property type="match status" value="1"/>
</dbReference>
<evidence type="ECO:0000256" key="3">
    <source>
        <dbReference type="SAM" id="Coils"/>
    </source>
</evidence>
<keyword evidence="4" id="KW-0472">Membrane</keyword>
<dbReference type="InterPro" id="IPR033989">
    <property type="entry name" value="CD209-like_CTLD"/>
</dbReference>
<dbReference type="InterPro" id="IPR018378">
    <property type="entry name" value="C-type_lectin_CS"/>
</dbReference>
<keyword evidence="2" id="KW-1015">Disulfide bond</keyword>
<sequence>MFVVLSGRGYRVHILAASDYLTDTSHRVALHALGGMSMDERPLYSDARFIRDGPFSRPYRLASISLGILSAVFLIIIIGLGVQVNKVNDSHSTLSLNSSKISSQLAQLKSEHKSLTESKKVLENQHQEDAKRIKSLQSDLNTQTRLKNDLQTQNRALQEEKRKLKSQLTNMEDNCGQCLPNWVLMNSTCYFFAVSDTLPRKSWSAGRLECTKKEADLLVINSKEEQEFITDTLKALRYNLPFSYRNGFWMGLKDEHTEGVWKWLNGTIMTEGYWMDGEPNDDMGIEDCAAVYPTINPMQSWNDVPCSHPLKWICEKEIMKPS</sequence>
<keyword evidence="1" id="KW-0430">Lectin</keyword>
<keyword evidence="4" id="KW-1133">Transmembrane helix</keyword>
<protein>
    <submittedName>
        <fullName evidence="6">Hepatic lectin-like</fullName>
    </submittedName>
</protein>
<evidence type="ECO:0000259" key="5">
    <source>
        <dbReference type="PROSITE" id="PS50041"/>
    </source>
</evidence>
<evidence type="ECO:0000313" key="7">
    <source>
        <dbReference type="Proteomes" id="UP000752171"/>
    </source>
</evidence>
<feature type="transmembrane region" description="Helical" evidence="4">
    <location>
        <begin position="61"/>
        <end position="82"/>
    </location>
</feature>